<evidence type="ECO:0000313" key="2">
    <source>
        <dbReference type="Proteomes" id="UP001604335"/>
    </source>
</evidence>
<protein>
    <submittedName>
        <fullName evidence="1">Uncharacterized protein</fullName>
    </submittedName>
</protein>
<dbReference type="EMBL" id="JAZAQF010000059">
    <property type="protein sequence ID" value="MFG3818039.1"/>
    <property type="molecule type" value="Genomic_DNA"/>
</dbReference>
<organism evidence="1 2">
    <name type="scientific">Limnothrix redekei LRLZ20PSL1</name>
    <dbReference type="NCBI Taxonomy" id="3112953"/>
    <lineage>
        <taxon>Bacteria</taxon>
        <taxon>Bacillati</taxon>
        <taxon>Cyanobacteriota</taxon>
        <taxon>Cyanophyceae</taxon>
        <taxon>Pseudanabaenales</taxon>
        <taxon>Pseudanabaenaceae</taxon>
        <taxon>Limnothrix</taxon>
    </lineage>
</organism>
<proteinExistence type="predicted"/>
<evidence type="ECO:0000313" key="1">
    <source>
        <dbReference type="EMBL" id="MFG3818039.1"/>
    </source>
</evidence>
<name>A0ABW7CA50_9CYAN</name>
<sequence length="257" mass="30184">MTMENLTQFEQYFHTRADIAESLCQVLKSQIDAKIIITTAIDALSKIWLQDFPNAAIQLRESYGQEISEARRFSEFLKIFAGRDSSSSKIAVICFAEDWKENAKSLEDQDFANLLLRKRINEDDPYQFPKSHLDLSISELEVECPLILENSNLNKIAREYEYGAFIYRFYRCPLVHSFKYSDRIHGFARDFEISYYQATNSKTAIDFGLQRLTHWLRLASTEYVQYCKQMGKIPAETLKSDEQPERAMSRLWNRYTR</sequence>
<comment type="caution">
    <text evidence="1">The sequence shown here is derived from an EMBL/GenBank/DDBJ whole genome shotgun (WGS) entry which is preliminary data.</text>
</comment>
<dbReference type="Proteomes" id="UP001604335">
    <property type="component" value="Unassembled WGS sequence"/>
</dbReference>
<accession>A0ABW7CA50</accession>
<keyword evidence="2" id="KW-1185">Reference proteome</keyword>
<reference evidence="2" key="1">
    <citation type="journal article" date="2024" name="Algal Res.">
        <title>Biochemical, toxicological and genomic investigation of a high-biomass producing Limnothrix strain isolated from Italian shallow drinking water reservoir.</title>
        <authorList>
            <person name="Simonazzi M."/>
            <person name="Shishido T.K."/>
            <person name="Delbaje E."/>
            <person name="Wahlsten M."/>
            <person name="Fewer D.P."/>
            <person name="Sivonen K."/>
            <person name="Pezzolesi L."/>
            <person name="Pistocchi R."/>
        </authorList>
    </citation>
    <scope>NUCLEOTIDE SEQUENCE [LARGE SCALE GENOMIC DNA]</scope>
    <source>
        <strain evidence="2">LRLZ20PSL1</strain>
    </source>
</reference>
<gene>
    <name evidence="1" type="ORF">VPK24_10370</name>
</gene>